<keyword evidence="2" id="KW-0812">Transmembrane</keyword>
<dbReference type="OrthoDB" id="3557178at2759"/>
<keyword evidence="2" id="KW-1133">Transmembrane helix</keyword>
<evidence type="ECO:0000256" key="2">
    <source>
        <dbReference type="SAM" id="Phobius"/>
    </source>
</evidence>
<feature type="transmembrane region" description="Helical" evidence="2">
    <location>
        <begin position="64"/>
        <end position="87"/>
    </location>
</feature>
<evidence type="ECO:0000313" key="3">
    <source>
        <dbReference type="EMBL" id="KAF3039543.1"/>
    </source>
</evidence>
<name>A0A9P4WR85_9PLEO</name>
<feature type="compositionally biased region" description="Low complexity" evidence="1">
    <location>
        <begin position="29"/>
        <end position="50"/>
    </location>
</feature>
<organism evidence="3 4">
    <name type="scientific">Didymella heteroderae</name>
    <dbReference type="NCBI Taxonomy" id="1769908"/>
    <lineage>
        <taxon>Eukaryota</taxon>
        <taxon>Fungi</taxon>
        <taxon>Dikarya</taxon>
        <taxon>Ascomycota</taxon>
        <taxon>Pezizomycotina</taxon>
        <taxon>Dothideomycetes</taxon>
        <taxon>Pleosporomycetidae</taxon>
        <taxon>Pleosporales</taxon>
        <taxon>Pleosporineae</taxon>
        <taxon>Didymellaceae</taxon>
        <taxon>Didymella</taxon>
    </lineage>
</organism>
<feature type="region of interest" description="Disordered" evidence="1">
    <location>
        <begin position="26"/>
        <end position="55"/>
    </location>
</feature>
<protein>
    <submittedName>
        <fullName evidence="3">Uncharacterized protein</fullName>
    </submittedName>
</protein>
<keyword evidence="4" id="KW-1185">Reference proteome</keyword>
<dbReference type="Proteomes" id="UP000758155">
    <property type="component" value="Unassembled WGS sequence"/>
</dbReference>
<comment type="caution">
    <text evidence="3">The sequence shown here is derived from an EMBL/GenBank/DDBJ whole genome shotgun (WGS) entry which is preliminary data.</text>
</comment>
<dbReference type="EMBL" id="SWKV01000030">
    <property type="protein sequence ID" value="KAF3039543.1"/>
    <property type="molecule type" value="Genomic_DNA"/>
</dbReference>
<evidence type="ECO:0000313" key="4">
    <source>
        <dbReference type="Proteomes" id="UP000758155"/>
    </source>
</evidence>
<reference evidence="3" key="1">
    <citation type="submission" date="2019-04" db="EMBL/GenBank/DDBJ databases">
        <title>Sequencing of skin fungus with MAO and IRED activity.</title>
        <authorList>
            <person name="Marsaioli A.J."/>
            <person name="Bonatto J.M.C."/>
            <person name="Reis Junior O."/>
        </authorList>
    </citation>
    <scope>NUCLEOTIDE SEQUENCE</scope>
    <source>
        <strain evidence="3">28M1</strain>
    </source>
</reference>
<accession>A0A9P4WR85</accession>
<proteinExistence type="predicted"/>
<evidence type="ECO:0000256" key="1">
    <source>
        <dbReference type="SAM" id="MobiDB-lite"/>
    </source>
</evidence>
<sequence>MALREAGDATQCIAKFRHLQRSSSTDIASMSLPSPTSVSSTPSNTDVTTPAVSSLPEPASVSKAWIAGAIVGPVVSIDLIAVVILGWKKRSIKTDNAGTQYQTGYAKEQPEYLLVQQEVAQKRNFVRPVELPNEQQSSEFPATCY</sequence>
<dbReference type="AlphaFoldDB" id="A0A9P4WR85"/>
<keyword evidence="2" id="KW-0472">Membrane</keyword>
<gene>
    <name evidence="3" type="ORF">E8E12_006995</name>
</gene>